<evidence type="ECO:0000256" key="6">
    <source>
        <dbReference type="ARBA" id="ARBA00023014"/>
    </source>
</evidence>
<keyword evidence="11" id="KW-0963">Cytoplasm</keyword>
<evidence type="ECO:0000256" key="9">
    <source>
        <dbReference type="ARBA" id="ARBA00023157"/>
    </source>
</evidence>
<dbReference type="AlphaFoldDB" id="A0A1Q9LCG2"/>
<evidence type="ECO:0000256" key="7">
    <source>
        <dbReference type="ARBA" id="ARBA00023015"/>
    </source>
</evidence>
<keyword evidence="14" id="KW-1185">Reference proteome</keyword>
<protein>
    <recommendedName>
        <fullName evidence="11">Transcriptional regulator WhiB</fullName>
    </recommendedName>
</protein>
<comment type="function">
    <text evidence="11">Acts as a transcriptional regulator. Probably redox-responsive. The apo- but not holo-form probably binds DNA.</text>
</comment>
<dbReference type="GO" id="GO:0047134">
    <property type="term" value="F:protein-disulfide reductase [NAD(P)H] activity"/>
    <property type="evidence" value="ECO:0007669"/>
    <property type="project" value="TreeGrafter"/>
</dbReference>
<comment type="cofactor">
    <cofactor evidence="11">
        <name>[4Fe-4S] cluster</name>
        <dbReference type="ChEBI" id="CHEBI:49883"/>
    </cofactor>
    <text evidence="11">Binds 1 [4Fe-4S] cluster per subunit. Following nitrosylation of the [4Fe-4S] cluster binds 1 [4Fe-8(NO)] cluster per subunit.</text>
</comment>
<keyword evidence="8 11" id="KW-0238">DNA-binding</keyword>
<accession>A0A1Q9LCG2</accession>
<dbReference type="GO" id="GO:0046872">
    <property type="term" value="F:metal ion binding"/>
    <property type="evidence" value="ECO:0007669"/>
    <property type="project" value="UniProtKB-KW"/>
</dbReference>
<evidence type="ECO:0000256" key="3">
    <source>
        <dbReference type="ARBA" id="ARBA00022485"/>
    </source>
</evidence>
<evidence type="ECO:0000313" key="13">
    <source>
        <dbReference type="EMBL" id="OLR89696.1"/>
    </source>
</evidence>
<dbReference type="Proteomes" id="UP000186040">
    <property type="component" value="Unassembled WGS sequence"/>
</dbReference>
<organism evidence="13 14">
    <name type="scientific">Actinokineospora bangkokensis</name>
    <dbReference type="NCBI Taxonomy" id="1193682"/>
    <lineage>
        <taxon>Bacteria</taxon>
        <taxon>Bacillati</taxon>
        <taxon>Actinomycetota</taxon>
        <taxon>Actinomycetes</taxon>
        <taxon>Pseudonocardiales</taxon>
        <taxon>Pseudonocardiaceae</taxon>
        <taxon>Actinokineospora</taxon>
    </lineage>
</organism>
<dbReference type="PROSITE" id="PS51674">
    <property type="entry name" value="4FE4S_WBL"/>
    <property type="match status" value="1"/>
</dbReference>
<evidence type="ECO:0000256" key="1">
    <source>
        <dbReference type="ARBA" id="ARBA00004496"/>
    </source>
</evidence>
<keyword evidence="5 11" id="KW-0408">Iron</keyword>
<comment type="similarity">
    <text evidence="2 11">Belongs to the WhiB family.</text>
</comment>
<name>A0A1Q9LCG2_9PSEU</name>
<feature type="binding site" evidence="11">
    <location>
        <position position="42"/>
    </location>
    <ligand>
        <name>[4Fe-4S] cluster</name>
        <dbReference type="ChEBI" id="CHEBI:49883"/>
    </ligand>
</feature>
<comment type="PTM">
    <text evidence="11">Upon Fe-S cluster removal intramolecular disulfide bonds are formed.</text>
</comment>
<dbReference type="GO" id="GO:0035731">
    <property type="term" value="F:dinitrosyl-iron complex binding"/>
    <property type="evidence" value="ECO:0007669"/>
    <property type="project" value="UniProtKB-UniRule"/>
</dbReference>
<evidence type="ECO:0000313" key="14">
    <source>
        <dbReference type="Proteomes" id="UP000186040"/>
    </source>
</evidence>
<dbReference type="GO" id="GO:0045892">
    <property type="term" value="P:negative regulation of DNA-templated transcription"/>
    <property type="evidence" value="ECO:0007669"/>
    <property type="project" value="TreeGrafter"/>
</dbReference>
<keyword evidence="3 11" id="KW-0004">4Fe-4S</keyword>
<dbReference type="InterPro" id="IPR003482">
    <property type="entry name" value="Whib"/>
</dbReference>
<dbReference type="EMBL" id="MKQR01000028">
    <property type="protein sequence ID" value="OLR89696.1"/>
    <property type="molecule type" value="Genomic_DNA"/>
</dbReference>
<dbReference type="OrthoDB" id="4228525at2"/>
<dbReference type="RefSeq" id="WP_075977906.1">
    <property type="nucleotide sequence ID" value="NZ_MKQR01000028.1"/>
</dbReference>
<dbReference type="GO" id="GO:0005737">
    <property type="term" value="C:cytoplasm"/>
    <property type="evidence" value="ECO:0007669"/>
    <property type="project" value="UniProtKB-SubCell"/>
</dbReference>
<dbReference type="PANTHER" id="PTHR38839">
    <property type="entry name" value="TRANSCRIPTIONAL REGULATOR WHID-RELATED"/>
    <property type="match status" value="1"/>
</dbReference>
<feature type="binding site" evidence="11">
    <location>
        <position position="48"/>
    </location>
    <ligand>
        <name>[4Fe-4S] cluster</name>
        <dbReference type="ChEBI" id="CHEBI:49883"/>
    </ligand>
</feature>
<evidence type="ECO:0000259" key="12">
    <source>
        <dbReference type="PROSITE" id="PS51674"/>
    </source>
</evidence>
<evidence type="ECO:0000256" key="5">
    <source>
        <dbReference type="ARBA" id="ARBA00023004"/>
    </source>
</evidence>
<dbReference type="InterPro" id="IPR034768">
    <property type="entry name" value="4FE4S_WBL"/>
</dbReference>
<feature type="binding site" evidence="11">
    <location>
        <position position="17"/>
    </location>
    <ligand>
        <name>[4Fe-4S] cluster</name>
        <dbReference type="ChEBI" id="CHEBI:49883"/>
    </ligand>
</feature>
<evidence type="ECO:0000256" key="10">
    <source>
        <dbReference type="ARBA" id="ARBA00023163"/>
    </source>
</evidence>
<reference evidence="13 14" key="1">
    <citation type="submission" date="2016-10" db="EMBL/GenBank/DDBJ databases">
        <title>The Draft Genome Sequence of Actinokineospora bangkokensis 44EHWT reveals the biosynthetic pathway of antifungal compounds Thailandins with unusual extender unit butylmalonyl-CoA.</title>
        <authorList>
            <person name="Greule A."/>
            <person name="Intra B."/>
            <person name="Flemming S."/>
            <person name="Rommel M.G."/>
            <person name="Panbangred W."/>
            <person name="Bechthold A."/>
        </authorList>
    </citation>
    <scope>NUCLEOTIDE SEQUENCE [LARGE SCALE GENOMIC DNA]</scope>
    <source>
        <strain evidence="13 14">44EHW</strain>
    </source>
</reference>
<keyword evidence="6 11" id="KW-0411">Iron-sulfur</keyword>
<keyword evidence="7 11" id="KW-0805">Transcription regulation</keyword>
<dbReference type="STRING" id="1193682.BJP25_01275"/>
<feature type="binding site" evidence="11">
    <location>
        <position position="39"/>
    </location>
    <ligand>
        <name>[4Fe-4S] cluster</name>
        <dbReference type="ChEBI" id="CHEBI:49883"/>
    </ligand>
</feature>
<comment type="caution">
    <text evidence="13">The sequence shown here is derived from an EMBL/GenBank/DDBJ whole genome shotgun (WGS) entry which is preliminary data.</text>
</comment>
<evidence type="ECO:0000256" key="8">
    <source>
        <dbReference type="ARBA" id="ARBA00023125"/>
    </source>
</evidence>
<dbReference type="HAMAP" id="MF_01479">
    <property type="entry name" value="WhiB"/>
    <property type="match status" value="1"/>
</dbReference>
<keyword evidence="9 11" id="KW-1015">Disulfide bond</keyword>
<evidence type="ECO:0000256" key="2">
    <source>
        <dbReference type="ARBA" id="ARBA00006597"/>
    </source>
</evidence>
<keyword evidence="10 11" id="KW-0804">Transcription</keyword>
<dbReference type="PANTHER" id="PTHR38839:SF7">
    <property type="entry name" value="TRANSCRIPTIONAL REGULATOR WHIB4"/>
    <property type="match status" value="1"/>
</dbReference>
<feature type="domain" description="4Fe-4S Wbl-type" evidence="12">
    <location>
        <begin position="16"/>
        <end position="72"/>
    </location>
</feature>
<proteinExistence type="inferred from homology"/>
<sequence>MYLGNQQQTDWRVRATCRDEDPDGLFVRGAEQRKAKLVCIACPVRTECLAEALDNRIEFGVWGGMTERERRALLRRRPDVDSWRDLLDDARKRHAFEDEDVRVG</sequence>
<comment type="subcellular location">
    <subcellularLocation>
        <location evidence="1 11">Cytoplasm</location>
    </subcellularLocation>
</comment>
<keyword evidence="4 11" id="KW-0479">Metal-binding</keyword>
<evidence type="ECO:0000256" key="4">
    <source>
        <dbReference type="ARBA" id="ARBA00022723"/>
    </source>
</evidence>
<dbReference type="GO" id="GO:0051539">
    <property type="term" value="F:4 iron, 4 sulfur cluster binding"/>
    <property type="evidence" value="ECO:0007669"/>
    <property type="project" value="UniProtKB-UniRule"/>
</dbReference>
<dbReference type="Pfam" id="PF02467">
    <property type="entry name" value="Whib"/>
    <property type="match status" value="1"/>
</dbReference>
<dbReference type="GO" id="GO:0045454">
    <property type="term" value="P:cell redox homeostasis"/>
    <property type="evidence" value="ECO:0007669"/>
    <property type="project" value="TreeGrafter"/>
</dbReference>
<dbReference type="GO" id="GO:0003677">
    <property type="term" value="F:DNA binding"/>
    <property type="evidence" value="ECO:0007669"/>
    <property type="project" value="UniProtKB-UniRule"/>
</dbReference>
<gene>
    <name evidence="11" type="primary">whiB</name>
    <name evidence="13" type="ORF">BJP25_01275</name>
</gene>
<evidence type="ECO:0000256" key="11">
    <source>
        <dbReference type="HAMAP-Rule" id="MF_01479"/>
    </source>
</evidence>
<comment type="PTM">
    <text evidence="11">The Fe-S cluster can be nitrosylated by nitric oxide (NO).</text>
</comment>